<dbReference type="Pfam" id="PF16747">
    <property type="entry name" value="Adhesin_E"/>
    <property type="match status" value="1"/>
</dbReference>
<feature type="compositionally biased region" description="Polar residues" evidence="7">
    <location>
        <begin position="149"/>
        <end position="160"/>
    </location>
</feature>
<dbReference type="InterPro" id="IPR023561">
    <property type="entry name" value="Carbonic_anhydrase_a-class"/>
</dbReference>
<keyword evidence="11" id="KW-1185">Reference proteome</keyword>
<dbReference type="AlphaFoldDB" id="D7DKN1"/>
<evidence type="ECO:0000256" key="6">
    <source>
        <dbReference type="ARBA" id="ARBA00048348"/>
    </source>
</evidence>
<dbReference type="STRING" id="666681.M301_2108"/>
<dbReference type="Proteomes" id="UP000000383">
    <property type="component" value="Chromosome"/>
</dbReference>
<name>D7DKN1_METV0</name>
<feature type="chain" id="PRO_5003094783" description="carbonic anhydrase" evidence="8">
    <location>
        <begin position="26"/>
        <end position="423"/>
    </location>
</feature>
<feature type="domain" description="Alpha-carbonic anhydrase" evidence="9">
    <location>
        <begin position="202"/>
        <end position="423"/>
    </location>
</feature>
<dbReference type="Pfam" id="PF00194">
    <property type="entry name" value="Carb_anhydrase"/>
    <property type="match status" value="1"/>
</dbReference>
<dbReference type="InterPro" id="IPR031939">
    <property type="entry name" value="Adhesin_E-like"/>
</dbReference>
<dbReference type="HOGENOM" id="CLU_030804_0_0_4"/>
<sequence precursor="true">MNVDTMKRLIALFILCFAVCNNSQAAQWVKLSDNNIEKIMLDKQSILQQDKYKRAWVKVEYKTPQKNPETIDKQYNLSKLLWFFDCSAQKSATSQVFQYLNSELVYSAGIDSKSAEFIEPVPETDMDIAMRYVCQAEKPTVVAVESKATVSKTTPETQKGTTKPEAPAKTAAEKPTDTKTAAVTAKSATIKPANIKKGDNKTHWAYEGKEGPENWAKLSPEFATCDAGRNQSPINIDDSIHAAIKPLKAIQKFPAKDILNNGHTVQINFKEGNMLALDNAAFQMKHVHFHAPSENTIHGKSFPLEAQFVHADAKGNLAVIGVMFTEGKANPALAKLWEQLPEVEGEPIALKTRVIPSEFMPDNKSYYRFSGSLTTPPCSEGVRWLLMKNPITASKEQIDAFKKAVHHSNNRPIQALNGRVIIE</sequence>
<keyword evidence="3" id="KW-0479">Metal-binding</keyword>
<dbReference type="InterPro" id="IPR001148">
    <property type="entry name" value="CA_dom"/>
</dbReference>
<evidence type="ECO:0000256" key="5">
    <source>
        <dbReference type="ARBA" id="ARBA00023239"/>
    </source>
</evidence>
<dbReference type="CDD" id="cd03124">
    <property type="entry name" value="alpha_CA_prokaryotic_like"/>
    <property type="match status" value="1"/>
</dbReference>
<evidence type="ECO:0000256" key="3">
    <source>
        <dbReference type="ARBA" id="ARBA00022723"/>
    </source>
</evidence>
<comment type="catalytic activity">
    <reaction evidence="6">
        <text>hydrogencarbonate + H(+) = CO2 + H2O</text>
        <dbReference type="Rhea" id="RHEA:10748"/>
        <dbReference type="ChEBI" id="CHEBI:15377"/>
        <dbReference type="ChEBI" id="CHEBI:15378"/>
        <dbReference type="ChEBI" id="CHEBI:16526"/>
        <dbReference type="ChEBI" id="CHEBI:17544"/>
        <dbReference type="EC" id="4.2.1.1"/>
    </reaction>
</comment>
<evidence type="ECO:0000256" key="2">
    <source>
        <dbReference type="ARBA" id="ARBA00012925"/>
    </source>
</evidence>
<dbReference type="EMBL" id="CP002056">
    <property type="protein sequence ID" value="ADI30477.1"/>
    <property type="molecule type" value="Genomic_DNA"/>
</dbReference>
<dbReference type="PANTHER" id="PTHR18952">
    <property type="entry name" value="CARBONIC ANHYDRASE"/>
    <property type="match status" value="1"/>
</dbReference>
<accession>D7DKN1</accession>
<dbReference type="InterPro" id="IPR036398">
    <property type="entry name" value="CA_dom_sf"/>
</dbReference>
<dbReference type="PROSITE" id="PS51144">
    <property type="entry name" value="ALPHA_CA_2"/>
    <property type="match status" value="1"/>
</dbReference>
<keyword evidence="5 10" id="KW-0456">Lyase</keyword>
<dbReference type="SMART" id="SM01057">
    <property type="entry name" value="Carb_anhydrase"/>
    <property type="match status" value="1"/>
</dbReference>
<feature type="region of interest" description="Disordered" evidence="7">
    <location>
        <begin position="149"/>
        <end position="180"/>
    </location>
</feature>
<feature type="compositionally biased region" description="Low complexity" evidence="7">
    <location>
        <begin position="161"/>
        <end position="170"/>
    </location>
</feature>
<gene>
    <name evidence="10" type="ordered locus">M301_2108</name>
</gene>
<evidence type="ECO:0000256" key="1">
    <source>
        <dbReference type="ARBA" id="ARBA00010718"/>
    </source>
</evidence>
<dbReference type="EC" id="4.2.1.1" evidence="2"/>
<comment type="similarity">
    <text evidence="1">Belongs to the alpha-carbonic anhydrase family.</text>
</comment>
<dbReference type="GO" id="GO:0004089">
    <property type="term" value="F:carbonate dehydratase activity"/>
    <property type="evidence" value="ECO:0007669"/>
    <property type="project" value="UniProtKB-EC"/>
</dbReference>
<evidence type="ECO:0000256" key="4">
    <source>
        <dbReference type="ARBA" id="ARBA00022833"/>
    </source>
</evidence>
<organism evidence="10 11">
    <name type="scientific">Methylotenera versatilis (strain 301)</name>
    <dbReference type="NCBI Taxonomy" id="666681"/>
    <lineage>
        <taxon>Bacteria</taxon>
        <taxon>Pseudomonadati</taxon>
        <taxon>Pseudomonadota</taxon>
        <taxon>Betaproteobacteria</taxon>
        <taxon>Nitrosomonadales</taxon>
        <taxon>Methylophilaceae</taxon>
        <taxon>Methylotenera</taxon>
    </lineage>
</organism>
<evidence type="ECO:0000259" key="9">
    <source>
        <dbReference type="PROSITE" id="PS51144"/>
    </source>
</evidence>
<evidence type="ECO:0000313" key="10">
    <source>
        <dbReference type="EMBL" id="ADI30477.1"/>
    </source>
</evidence>
<protein>
    <recommendedName>
        <fullName evidence="2">carbonic anhydrase</fullName>
        <ecNumber evidence="2">4.2.1.1</ecNumber>
    </recommendedName>
</protein>
<proteinExistence type="inferred from homology"/>
<dbReference type="GO" id="GO:0008270">
    <property type="term" value="F:zinc ion binding"/>
    <property type="evidence" value="ECO:0007669"/>
    <property type="project" value="InterPro"/>
</dbReference>
<reference evidence="11" key="1">
    <citation type="submission" date="2010-05" db="EMBL/GenBank/DDBJ databases">
        <title>Complete sequence of Methylotenera sp. 301.</title>
        <authorList>
            <person name="Lucas S."/>
            <person name="Copeland A."/>
            <person name="Lapidus A."/>
            <person name="Cheng J.-F."/>
            <person name="Bruce D."/>
            <person name="Goodwin L."/>
            <person name="Pitluck S."/>
            <person name="Clum A."/>
            <person name="Land M."/>
            <person name="Hauser L."/>
            <person name="Kyrpides N."/>
            <person name="Ivanova N."/>
            <person name="Chistoservova L."/>
            <person name="Kalyuzhnaya M."/>
            <person name="Woyke T."/>
        </authorList>
    </citation>
    <scope>NUCLEOTIDE SEQUENCE [LARGE SCALE GENOMIC DNA]</scope>
    <source>
        <strain evidence="11">301</strain>
    </source>
</reference>
<evidence type="ECO:0000313" key="11">
    <source>
        <dbReference type="Proteomes" id="UP000000383"/>
    </source>
</evidence>
<keyword evidence="4" id="KW-0862">Zinc</keyword>
<dbReference type="RefSeq" id="WP_013148786.1">
    <property type="nucleotide sequence ID" value="NC_014207.1"/>
</dbReference>
<dbReference type="Gene3D" id="3.10.200.10">
    <property type="entry name" value="Alpha carbonic anhydrase"/>
    <property type="match status" value="1"/>
</dbReference>
<dbReference type="InterPro" id="IPR041891">
    <property type="entry name" value="Alpha_CA_prokaryot-like"/>
</dbReference>
<dbReference type="KEGG" id="meh:M301_2108"/>
<dbReference type="PANTHER" id="PTHR18952:SF265">
    <property type="entry name" value="CARBONIC ANHYDRASE"/>
    <property type="match status" value="1"/>
</dbReference>
<reference evidence="10 11" key="2">
    <citation type="journal article" date="2011" name="J. Bacteriol.">
        <title>Genomes of three methylotrophs from a single niche uncover genetic and metabolic divergence of Methylophilaceae.</title>
        <authorList>
            <person name="Lapidus A."/>
            <person name="Clum A."/>
            <person name="Labutti K."/>
            <person name="Kaluzhnaya M.G."/>
            <person name="Lim S."/>
            <person name="Beck D.A."/>
            <person name="Glavina Del Rio T."/>
            <person name="Nolan M."/>
            <person name="Mavromatis K."/>
            <person name="Huntemann M."/>
            <person name="Lucas S."/>
            <person name="Lidstrom M.E."/>
            <person name="Ivanova N."/>
            <person name="Chistoserdova L."/>
        </authorList>
    </citation>
    <scope>NUCLEOTIDE SEQUENCE [LARGE SCALE GENOMIC DNA]</scope>
    <source>
        <strain evidence="10 11">301</strain>
    </source>
</reference>
<dbReference type="SUPFAM" id="SSF51069">
    <property type="entry name" value="Carbonic anhydrase"/>
    <property type="match status" value="1"/>
</dbReference>
<evidence type="ECO:0000256" key="7">
    <source>
        <dbReference type="SAM" id="MobiDB-lite"/>
    </source>
</evidence>
<keyword evidence="8" id="KW-0732">Signal</keyword>
<dbReference type="eggNOG" id="COG3338">
    <property type="taxonomic scope" value="Bacteria"/>
</dbReference>
<evidence type="ECO:0000256" key="8">
    <source>
        <dbReference type="SAM" id="SignalP"/>
    </source>
</evidence>
<feature type="signal peptide" evidence="8">
    <location>
        <begin position="1"/>
        <end position="25"/>
    </location>
</feature>